<dbReference type="PANTHER" id="PTHR36934">
    <property type="entry name" value="BLR0278 PROTEIN"/>
    <property type="match status" value="1"/>
</dbReference>
<dbReference type="AlphaFoldDB" id="A0A437UPL4"/>
<feature type="active site" evidence="1">
    <location>
        <position position="37"/>
    </location>
</feature>
<name>A0A437UPL4_ENTAV</name>
<accession>A0A437UPL4</accession>
<dbReference type="Pfam" id="PF22636">
    <property type="entry name" value="FlK"/>
    <property type="match status" value="1"/>
</dbReference>
<gene>
    <name evidence="6" type="ORF">AUF17_06540</name>
    <name evidence="5" type="ORF">EK398_12385</name>
    <name evidence="4" type="ORF">P7D79_01665</name>
</gene>
<reference evidence="6 8" key="1">
    <citation type="submission" date="2017-10" db="EMBL/GenBank/DDBJ databases">
        <title>FDA dAtabase for Regulatory Grade micrObial Sequences (FDA-ARGOS): Supporting development and validation of Infectious Disease Dx tests.</title>
        <authorList>
            <person name="Campos J."/>
            <person name="Goldberg B."/>
            <person name="Tallon L.J."/>
            <person name="Sadzewicz L."/>
            <person name="Sengamalay N."/>
            <person name="Ott S."/>
            <person name="Godinez A."/>
            <person name="Nagaraj S."/>
            <person name="Vyas G."/>
            <person name="Aluvathingal J."/>
            <person name="Nadendla S."/>
            <person name="Geyer C."/>
            <person name="Nandy P."/>
            <person name="Hobson J."/>
            <person name="Sichtig H."/>
        </authorList>
    </citation>
    <scope>NUCLEOTIDE SEQUENCE [LARGE SCALE GENOMIC DNA]</scope>
    <source>
        <strain evidence="6 8">FDAARGOS_185</strain>
    </source>
</reference>
<evidence type="ECO:0000256" key="1">
    <source>
        <dbReference type="PIRSR" id="PIRSR014972-1"/>
    </source>
</evidence>
<protein>
    <submittedName>
        <fullName evidence="4">Thioesterase family protein</fullName>
    </submittedName>
</protein>
<proteinExistence type="predicted"/>
<evidence type="ECO:0000313" key="5">
    <source>
        <dbReference type="EMBL" id="RVU95569.1"/>
    </source>
</evidence>
<dbReference type="InterPro" id="IPR025540">
    <property type="entry name" value="FlK"/>
</dbReference>
<evidence type="ECO:0000313" key="6">
    <source>
        <dbReference type="EMBL" id="TRZ33760.1"/>
    </source>
</evidence>
<sequence>MKKLIQLYQVKEEQTALKMGSGDLEVLATPALVAMMENCAKQLLAPELSSEQTSVGFKMTLKHLVPSTVGAEVKVEAEMLENERNRVSFSIKAFDGKQLIGEADHQRVIVETAAFLKKVK</sequence>
<evidence type="ECO:0000313" key="4">
    <source>
        <dbReference type="EMBL" id="MDT2512930.1"/>
    </source>
</evidence>
<dbReference type="PANTHER" id="PTHR36934:SF1">
    <property type="entry name" value="THIOESTERASE DOMAIN-CONTAINING PROTEIN"/>
    <property type="match status" value="1"/>
</dbReference>
<evidence type="ECO:0000313" key="8">
    <source>
        <dbReference type="Proteomes" id="UP000316316"/>
    </source>
</evidence>
<dbReference type="GeneID" id="69568326"/>
<dbReference type="Proteomes" id="UP000288388">
    <property type="component" value="Unassembled WGS sequence"/>
</dbReference>
<feature type="binding site" evidence="2">
    <location>
        <position position="107"/>
    </location>
    <ligand>
        <name>substrate</name>
    </ligand>
</feature>
<reference evidence="5 7" key="2">
    <citation type="submission" date="2018-12" db="EMBL/GenBank/DDBJ databases">
        <title>A novel vanA-carrying plasmid in a clinical isolate of Enterococcus avium.</title>
        <authorList>
            <person name="Bernasconi O.J."/>
            <person name="Luzzaro F."/>
            <person name="Endimiani A."/>
        </authorList>
    </citation>
    <scope>NUCLEOTIDE SEQUENCE [LARGE SCALE GENOMIC DNA]</scope>
    <source>
        <strain evidence="5 7">LC0559/18</strain>
    </source>
</reference>
<organism evidence="5 7">
    <name type="scientific">Enterococcus avium</name>
    <name type="common">Streptococcus avium</name>
    <dbReference type="NCBI Taxonomy" id="33945"/>
    <lineage>
        <taxon>Bacteria</taxon>
        <taxon>Bacillati</taxon>
        <taxon>Bacillota</taxon>
        <taxon>Bacilli</taxon>
        <taxon>Lactobacillales</taxon>
        <taxon>Enterococcaceae</taxon>
        <taxon>Enterococcus</taxon>
    </lineage>
</organism>
<reference evidence="4 9" key="3">
    <citation type="submission" date="2023-03" db="EMBL/GenBank/DDBJ databases">
        <authorList>
            <person name="Shen W."/>
            <person name="Cai J."/>
        </authorList>
    </citation>
    <scope>NUCLEOTIDE SEQUENCE [LARGE SCALE GENOMIC DNA]</scope>
    <source>
        <strain evidence="4 9">Y2</strain>
    </source>
</reference>
<dbReference type="InterPro" id="IPR054485">
    <property type="entry name" value="FlK-like_dom"/>
</dbReference>
<comment type="caution">
    <text evidence="5">The sequence shown here is derived from an EMBL/GenBank/DDBJ whole genome shotgun (WGS) entry which is preliminary data.</text>
</comment>
<dbReference type="EMBL" id="JARPWY010000003">
    <property type="protein sequence ID" value="MDT2512930.1"/>
    <property type="molecule type" value="Genomic_DNA"/>
</dbReference>
<dbReference type="EMBL" id="RYZS01000001">
    <property type="protein sequence ID" value="RVU95569.1"/>
    <property type="molecule type" value="Genomic_DNA"/>
</dbReference>
<evidence type="ECO:0000313" key="7">
    <source>
        <dbReference type="Proteomes" id="UP000288388"/>
    </source>
</evidence>
<dbReference type="EMBL" id="PDXQ01000001">
    <property type="protein sequence ID" value="TRZ33760.1"/>
    <property type="molecule type" value="Genomic_DNA"/>
</dbReference>
<evidence type="ECO:0000313" key="9">
    <source>
        <dbReference type="Proteomes" id="UP001264335"/>
    </source>
</evidence>
<feature type="binding site" evidence="2">
    <location>
        <position position="56"/>
    </location>
    <ligand>
        <name>substrate</name>
    </ligand>
</feature>
<dbReference type="Proteomes" id="UP001264335">
    <property type="component" value="Unassembled WGS sequence"/>
</dbReference>
<dbReference type="SUPFAM" id="SSF54637">
    <property type="entry name" value="Thioesterase/thiol ester dehydrase-isomerase"/>
    <property type="match status" value="1"/>
</dbReference>
<dbReference type="InterPro" id="IPR029069">
    <property type="entry name" value="HotDog_dom_sf"/>
</dbReference>
<dbReference type="Proteomes" id="UP000316316">
    <property type="component" value="Unassembled WGS sequence"/>
</dbReference>
<evidence type="ECO:0000259" key="3">
    <source>
        <dbReference type="Pfam" id="PF22636"/>
    </source>
</evidence>
<feature type="domain" description="Fluoroacetyl-CoA-specific thioesterase-like" evidence="3">
    <location>
        <begin position="10"/>
        <end position="112"/>
    </location>
</feature>
<dbReference type="RefSeq" id="WP_016179957.1">
    <property type="nucleotide sequence ID" value="NZ_CAAKNX010000018.1"/>
</dbReference>
<feature type="active site" evidence="1">
    <location>
        <position position="29"/>
    </location>
</feature>
<dbReference type="Gene3D" id="3.10.129.10">
    <property type="entry name" value="Hotdog Thioesterase"/>
    <property type="match status" value="1"/>
</dbReference>
<feature type="binding site" evidence="2">
    <location>
        <position position="56"/>
    </location>
    <ligand>
        <name>CoA</name>
        <dbReference type="ChEBI" id="CHEBI:57287"/>
    </ligand>
</feature>
<feature type="active site" evidence="1">
    <location>
        <position position="63"/>
    </location>
</feature>
<evidence type="ECO:0000256" key="2">
    <source>
        <dbReference type="PIRSR" id="PIRSR014972-2"/>
    </source>
</evidence>
<dbReference type="PIRSF" id="PIRSF014972">
    <property type="entry name" value="FlK"/>
    <property type="match status" value="1"/>
</dbReference>